<protein>
    <submittedName>
        <fullName evidence="2">Uncharacterized protein</fullName>
    </submittedName>
</protein>
<evidence type="ECO:0000313" key="2">
    <source>
        <dbReference type="EMBL" id="GEP12591.1"/>
    </source>
</evidence>
<dbReference type="EMBL" id="BJZV01000051">
    <property type="protein sequence ID" value="GEP12591.1"/>
    <property type="molecule type" value="Genomic_DNA"/>
</dbReference>
<gene>
    <name evidence="2" type="ORF">MGN01_44360</name>
</gene>
<evidence type="ECO:0000313" key="3">
    <source>
        <dbReference type="Proteomes" id="UP000321750"/>
    </source>
</evidence>
<feature type="compositionally biased region" description="Basic and acidic residues" evidence="1">
    <location>
        <begin position="115"/>
        <end position="132"/>
    </location>
</feature>
<feature type="region of interest" description="Disordered" evidence="1">
    <location>
        <begin position="76"/>
        <end position="132"/>
    </location>
</feature>
<feature type="compositionally biased region" description="Polar residues" evidence="1">
    <location>
        <begin position="103"/>
        <end position="114"/>
    </location>
</feature>
<proteinExistence type="predicted"/>
<evidence type="ECO:0000256" key="1">
    <source>
        <dbReference type="SAM" id="MobiDB-lite"/>
    </source>
</evidence>
<dbReference type="Proteomes" id="UP000321750">
    <property type="component" value="Unassembled WGS sequence"/>
</dbReference>
<accession>A0A512JRM7</accession>
<organism evidence="2 3">
    <name type="scientific">Methylobacterium gnaphalii</name>
    <dbReference type="NCBI Taxonomy" id="1010610"/>
    <lineage>
        <taxon>Bacteria</taxon>
        <taxon>Pseudomonadati</taxon>
        <taxon>Pseudomonadota</taxon>
        <taxon>Alphaproteobacteria</taxon>
        <taxon>Hyphomicrobiales</taxon>
        <taxon>Methylobacteriaceae</taxon>
        <taxon>Methylobacterium</taxon>
    </lineage>
</organism>
<comment type="caution">
    <text evidence="2">The sequence shown here is derived from an EMBL/GenBank/DDBJ whole genome shotgun (WGS) entry which is preliminary data.</text>
</comment>
<name>A0A512JRM7_9HYPH</name>
<keyword evidence="3" id="KW-1185">Reference proteome</keyword>
<sequence>MHGGRPPIAEGLFHGNADEFCPAGGNLDDFARGVGQPGDLRIEFDRRTMVGFARLEIRKSLEQPFVILARSPGPMLTMEGQAQRSSDDQEAGANDDGADCAETDTSGIHAQGTMNDRDARHRYEVKAENPGN</sequence>
<dbReference type="AlphaFoldDB" id="A0A512JRM7"/>
<reference evidence="2 3" key="1">
    <citation type="submission" date="2019-07" db="EMBL/GenBank/DDBJ databases">
        <title>Whole genome shotgun sequence of Methylobacterium gnaphalii NBRC 107716.</title>
        <authorList>
            <person name="Hosoyama A."/>
            <person name="Uohara A."/>
            <person name="Ohji S."/>
            <person name="Ichikawa N."/>
        </authorList>
    </citation>
    <scope>NUCLEOTIDE SEQUENCE [LARGE SCALE GENOMIC DNA]</scope>
    <source>
        <strain evidence="2 3">NBRC 107716</strain>
    </source>
</reference>